<accession>A0A3A2ZHQ2</accession>
<dbReference type="EMBL" id="MVGC01000482">
    <property type="protein sequence ID" value="RJE18854.1"/>
    <property type="molecule type" value="Genomic_DNA"/>
</dbReference>
<feature type="region of interest" description="Disordered" evidence="5">
    <location>
        <begin position="93"/>
        <end position="148"/>
    </location>
</feature>
<dbReference type="PANTHER" id="PTHR15549:SF26">
    <property type="entry name" value="AXIAL BUDDING PATTERN PROTEIN 2-RELATED"/>
    <property type="match status" value="1"/>
</dbReference>
<feature type="region of interest" description="Disordered" evidence="5">
    <location>
        <begin position="1"/>
        <end position="61"/>
    </location>
</feature>
<feature type="transmembrane region" description="Helical" evidence="6">
    <location>
        <begin position="62"/>
        <end position="85"/>
    </location>
</feature>
<evidence type="ECO:0008006" key="9">
    <source>
        <dbReference type="Google" id="ProtNLM"/>
    </source>
</evidence>
<dbReference type="STRING" id="2070753.A0A3A2ZHQ2"/>
<reference evidence="8" key="1">
    <citation type="submission" date="2017-02" db="EMBL/GenBank/DDBJ databases">
        <authorList>
            <person name="Tafer H."/>
            <person name="Lopandic K."/>
        </authorList>
    </citation>
    <scope>NUCLEOTIDE SEQUENCE [LARGE SCALE GENOMIC DNA]</scope>
    <source>
        <strain evidence="8">CBS 366.77</strain>
    </source>
</reference>
<dbReference type="PANTHER" id="PTHR15549">
    <property type="entry name" value="PAIRED IMMUNOGLOBULIN-LIKE TYPE 2 RECEPTOR"/>
    <property type="match status" value="1"/>
</dbReference>
<protein>
    <recommendedName>
        <fullName evidence="9">Transmembrane protein</fullName>
    </recommendedName>
</protein>
<dbReference type="GO" id="GO:0016020">
    <property type="term" value="C:membrane"/>
    <property type="evidence" value="ECO:0007669"/>
    <property type="project" value="UniProtKB-SubCell"/>
</dbReference>
<feature type="compositionally biased region" description="Low complexity" evidence="5">
    <location>
        <begin position="1"/>
        <end position="59"/>
    </location>
</feature>
<evidence type="ECO:0000256" key="1">
    <source>
        <dbReference type="ARBA" id="ARBA00004167"/>
    </source>
</evidence>
<keyword evidence="4 6" id="KW-0472">Membrane</keyword>
<organism evidence="7 8">
    <name type="scientific">Aspergillus sclerotialis</name>
    <dbReference type="NCBI Taxonomy" id="2070753"/>
    <lineage>
        <taxon>Eukaryota</taxon>
        <taxon>Fungi</taxon>
        <taxon>Dikarya</taxon>
        <taxon>Ascomycota</taxon>
        <taxon>Pezizomycotina</taxon>
        <taxon>Eurotiomycetes</taxon>
        <taxon>Eurotiomycetidae</taxon>
        <taxon>Eurotiales</taxon>
        <taxon>Aspergillaceae</taxon>
        <taxon>Aspergillus</taxon>
        <taxon>Aspergillus subgen. Polypaecilum</taxon>
    </lineage>
</organism>
<comment type="subcellular location">
    <subcellularLocation>
        <location evidence="1">Membrane</location>
        <topology evidence="1">Single-pass membrane protein</topology>
    </subcellularLocation>
</comment>
<feature type="compositionally biased region" description="Basic and acidic residues" evidence="5">
    <location>
        <begin position="116"/>
        <end position="131"/>
    </location>
</feature>
<proteinExistence type="predicted"/>
<evidence type="ECO:0000256" key="6">
    <source>
        <dbReference type="SAM" id="Phobius"/>
    </source>
</evidence>
<dbReference type="OrthoDB" id="3557178at2759"/>
<dbReference type="InterPro" id="IPR051694">
    <property type="entry name" value="Immunoregulatory_rcpt-like"/>
</dbReference>
<keyword evidence="3 6" id="KW-1133">Transmembrane helix</keyword>
<name>A0A3A2ZHQ2_9EURO</name>
<evidence type="ECO:0000313" key="8">
    <source>
        <dbReference type="Proteomes" id="UP000266188"/>
    </source>
</evidence>
<comment type="caution">
    <text evidence="7">The sequence shown here is derived from an EMBL/GenBank/DDBJ whole genome shotgun (WGS) entry which is preliminary data.</text>
</comment>
<dbReference type="Proteomes" id="UP000266188">
    <property type="component" value="Unassembled WGS sequence"/>
</dbReference>
<evidence type="ECO:0000256" key="4">
    <source>
        <dbReference type="ARBA" id="ARBA00023136"/>
    </source>
</evidence>
<keyword evidence="2 6" id="KW-0812">Transmembrane</keyword>
<sequence length="148" mass="15167">MLTLGKGTLGEGTSTQKTATASPGSLTTTPAAASATSTPTATDSNSDGSADSNNDSGSNRSWIAGAVIGPVAGCAVIFGLGYWFARRRLAASSQGVYQQQPQSPPGAQYAYATQQYHEKDAPTPQYYEKDAPPPAAELPARTAELPGN</sequence>
<dbReference type="GO" id="GO:0071944">
    <property type="term" value="C:cell periphery"/>
    <property type="evidence" value="ECO:0007669"/>
    <property type="project" value="UniProtKB-ARBA"/>
</dbReference>
<gene>
    <name evidence="7" type="ORF">PHISCL_08810</name>
</gene>
<evidence type="ECO:0000256" key="2">
    <source>
        <dbReference type="ARBA" id="ARBA00022692"/>
    </source>
</evidence>
<keyword evidence="8" id="KW-1185">Reference proteome</keyword>
<evidence type="ECO:0000256" key="5">
    <source>
        <dbReference type="SAM" id="MobiDB-lite"/>
    </source>
</evidence>
<evidence type="ECO:0000256" key="3">
    <source>
        <dbReference type="ARBA" id="ARBA00022989"/>
    </source>
</evidence>
<dbReference type="AlphaFoldDB" id="A0A3A2ZHQ2"/>
<evidence type="ECO:0000313" key="7">
    <source>
        <dbReference type="EMBL" id="RJE18854.1"/>
    </source>
</evidence>